<dbReference type="InterPro" id="IPR014982">
    <property type="entry name" value="GSCFA"/>
</dbReference>
<name>A0ABW3D0N9_9FLAO</name>
<dbReference type="GO" id="GO:0016787">
    <property type="term" value="F:hydrolase activity"/>
    <property type="evidence" value="ECO:0007669"/>
    <property type="project" value="UniProtKB-KW"/>
</dbReference>
<evidence type="ECO:0000259" key="1">
    <source>
        <dbReference type="Pfam" id="PF08885"/>
    </source>
</evidence>
<dbReference type="EMBL" id="JBHTJH010000017">
    <property type="protein sequence ID" value="MFD0863601.1"/>
    <property type="molecule type" value="Genomic_DNA"/>
</dbReference>
<evidence type="ECO:0000313" key="2">
    <source>
        <dbReference type="EMBL" id="MFD0863601.1"/>
    </source>
</evidence>
<dbReference type="EC" id="3.1.-.-" evidence="2"/>
<comment type="caution">
    <text evidence="2">The sequence shown here is derived from an EMBL/GenBank/DDBJ whole genome shotgun (WGS) entry which is preliminary data.</text>
</comment>
<dbReference type="Pfam" id="PF08885">
    <property type="entry name" value="GSCFA"/>
    <property type="match status" value="1"/>
</dbReference>
<evidence type="ECO:0000313" key="3">
    <source>
        <dbReference type="Proteomes" id="UP001596978"/>
    </source>
</evidence>
<keyword evidence="2" id="KW-0378">Hydrolase</keyword>
<dbReference type="RefSeq" id="WP_386410903.1">
    <property type="nucleotide sequence ID" value="NZ_JBHTJH010000017.1"/>
</dbReference>
<accession>A0ABW3D0N9</accession>
<proteinExistence type="predicted"/>
<organism evidence="2 3">
    <name type="scientific">Sungkyunkwania multivorans</name>
    <dbReference type="NCBI Taxonomy" id="1173618"/>
    <lineage>
        <taxon>Bacteria</taxon>
        <taxon>Pseudomonadati</taxon>
        <taxon>Bacteroidota</taxon>
        <taxon>Flavobacteriia</taxon>
        <taxon>Flavobacteriales</taxon>
        <taxon>Flavobacteriaceae</taxon>
        <taxon>Sungkyunkwania</taxon>
    </lineage>
</organism>
<keyword evidence="3" id="KW-1185">Reference proteome</keyword>
<reference evidence="3" key="1">
    <citation type="journal article" date="2019" name="Int. J. Syst. Evol. Microbiol.">
        <title>The Global Catalogue of Microorganisms (GCM) 10K type strain sequencing project: providing services to taxonomists for standard genome sequencing and annotation.</title>
        <authorList>
            <consortium name="The Broad Institute Genomics Platform"/>
            <consortium name="The Broad Institute Genome Sequencing Center for Infectious Disease"/>
            <person name="Wu L."/>
            <person name="Ma J."/>
        </authorList>
    </citation>
    <scope>NUCLEOTIDE SEQUENCE [LARGE SCALE GENOMIC DNA]</scope>
    <source>
        <strain evidence="3">CCUG 62952</strain>
    </source>
</reference>
<feature type="domain" description="GSCFA" evidence="1">
    <location>
        <begin position="6"/>
        <end position="246"/>
    </location>
</feature>
<protein>
    <submittedName>
        <fullName evidence="2">GSCFA domain-containing protein</fullName>
        <ecNumber evidence="2">3.1.-.-</ecNumber>
    </submittedName>
</protein>
<gene>
    <name evidence="2" type="ORF">ACFQ1M_15400</name>
</gene>
<dbReference type="Proteomes" id="UP001596978">
    <property type="component" value="Unassembled WGS sequence"/>
</dbReference>
<sequence length="304" mass="35434">MDYDSKVLLLGSCFVENIGAKLNYFKFRTLQNPFGILFHPLAIEKLISRSINQEQFVEKDTFFLNGRWHCFDAHSILSDVSKEQLLQKLNTAISSTHQMLHQASHIVLTLGTSWAYRHIESDHFVANCHKVPQKRFLKELLSVTHIEESIEAIAALIKSVSPDAQIIFTVSPVRHLKDGFVENQRSKAHLLTAIHEVIHSDVSLSMVEGYFPSYEIMMDELRDYRFYEADMLHPNQTAIDYIWERFQEVWIAHGANDTMKAVEEIQRGMQHRPFDADSEQHQQFLYDLEKKKTALREQFPHMVF</sequence>
<dbReference type="SUPFAM" id="SSF52266">
    <property type="entry name" value="SGNH hydrolase"/>
    <property type="match status" value="1"/>
</dbReference>